<dbReference type="InterPro" id="IPR004046">
    <property type="entry name" value="GST_C"/>
</dbReference>
<proteinExistence type="predicted"/>
<dbReference type="InParanoid" id="E9GI73"/>
<accession>E9GI73</accession>
<dbReference type="HOGENOM" id="CLU_1620696_0_0_1"/>
<dbReference type="Proteomes" id="UP000000305">
    <property type="component" value="Unassembled WGS sequence"/>
</dbReference>
<evidence type="ECO:0000313" key="3">
    <source>
        <dbReference type="Proteomes" id="UP000000305"/>
    </source>
</evidence>
<organism evidence="2 3">
    <name type="scientific">Daphnia pulex</name>
    <name type="common">Water flea</name>
    <dbReference type="NCBI Taxonomy" id="6669"/>
    <lineage>
        <taxon>Eukaryota</taxon>
        <taxon>Metazoa</taxon>
        <taxon>Ecdysozoa</taxon>
        <taxon>Arthropoda</taxon>
        <taxon>Crustacea</taxon>
        <taxon>Branchiopoda</taxon>
        <taxon>Diplostraca</taxon>
        <taxon>Cladocera</taxon>
        <taxon>Anomopoda</taxon>
        <taxon>Daphniidae</taxon>
        <taxon>Daphnia</taxon>
    </lineage>
</organism>
<dbReference type="Gene3D" id="3.40.30.10">
    <property type="entry name" value="Glutaredoxin"/>
    <property type="match status" value="1"/>
</dbReference>
<dbReference type="OrthoDB" id="5844513at2759"/>
<feature type="domain" description="Glutathione S-transferase C-terminal" evidence="1">
    <location>
        <begin position="89"/>
        <end position="149"/>
    </location>
</feature>
<sequence length="164" mass="18711">MKLITRSNDLSGLKILLAAEYLNISIELEITPSAEKPVLIINEDCRLFSSNSAVWYLFCLNGQKKVNPSQDKWMDWESTILQPEVQALTNKQPHQLITVLEHLDKSTRNKFLIGNSLSAADVIVFSSLLELSNGKLMDSYSTLLKWFYQMYTSDQFKQIAFAQS</sequence>
<evidence type="ECO:0000313" key="2">
    <source>
        <dbReference type="EMBL" id="EFX80628.1"/>
    </source>
</evidence>
<dbReference type="AlphaFoldDB" id="E9GI73"/>
<keyword evidence="3" id="KW-1185">Reference proteome</keyword>
<dbReference type="Pfam" id="PF14497">
    <property type="entry name" value="GST_C_3"/>
    <property type="match status" value="1"/>
</dbReference>
<dbReference type="InterPro" id="IPR036282">
    <property type="entry name" value="Glutathione-S-Trfase_C_sf"/>
</dbReference>
<protein>
    <recommendedName>
        <fullName evidence="1">Glutathione S-transferase C-terminal domain-containing protein</fullName>
    </recommendedName>
</protein>
<reference evidence="2 3" key="1">
    <citation type="journal article" date="2011" name="Science">
        <title>The ecoresponsive genome of Daphnia pulex.</title>
        <authorList>
            <person name="Colbourne J.K."/>
            <person name="Pfrender M.E."/>
            <person name="Gilbert D."/>
            <person name="Thomas W.K."/>
            <person name="Tucker A."/>
            <person name="Oakley T.H."/>
            <person name="Tokishita S."/>
            <person name="Aerts A."/>
            <person name="Arnold G.J."/>
            <person name="Basu M.K."/>
            <person name="Bauer D.J."/>
            <person name="Caceres C.E."/>
            <person name="Carmel L."/>
            <person name="Casola C."/>
            <person name="Choi J.H."/>
            <person name="Detter J.C."/>
            <person name="Dong Q."/>
            <person name="Dusheyko S."/>
            <person name="Eads B.D."/>
            <person name="Frohlich T."/>
            <person name="Geiler-Samerotte K.A."/>
            <person name="Gerlach D."/>
            <person name="Hatcher P."/>
            <person name="Jogdeo S."/>
            <person name="Krijgsveld J."/>
            <person name="Kriventseva E.V."/>
            <person name="Kultz D."/>
            <person name="Laforsch C."/>
            <person name="Lindquist E."/>
            <person name="Lopez J."/>
            <person name="Manak J.R."/>
            <person name="Muller J."/>
            <person name="Pangilinan J."/>
            <person name="Patwardhan R.P."/>
            <person name="Pitluck S."/>
            <person name="Pritham E.J."/>
            <person name="Rechtsteiner A."/>
            <person name="Rho M."/>
            <person name="Rogozin I.B."/>
            <person name="Sakarya O."/>
            <person name="Salamov A."/>
            <person name="Schaack S."/>
            <person name="Shapiro H."/>
            <person name="Shiga Y."/>
            <person name="Skalitzky C."/>
            <person name="Smith Z."/>
            <person name="Souvorov A."/>
            <person name="Sung W."/>
            <person name="Tang Z."/>
            <person name="Tsuchiya D."/>
            <person name="Tu H."/>
            <person name="Vos H."/>
            <person name="Wang M."/>
            <person name="Wolf Y.I."/>
            <person name="Yamagata H."/>
            <person name="Yamada T."/>
            <person name="Ye Y."/>
            <person name="Shaw J.R."/>
            <person name="Andrews J."/>
            <person name="Crease T.J."/>
            <person name="Tang H."/>
            <person name="Lucas S.M."/>
            <person name="Robertson H.M."/>
            <person name="Bork P."/>
            <person name="Koonin E.V."/>
            <person name="Zdobnov E.M."/>
            <person name="Grigoriev I.V."/>
            <person name="Lynch M."/>
            <person name="Boore J.L."/>
        </authorList>
    </citation>
    <scope>NUCLEOTIDE SEQUENCE [LARGE SCALE GENOMIC DNA]</scope>
</reference>
<dbReference type="SUPFAM" id="SSF47616">
    <property type="entry name" value="GST C-terminal domain-like"/>
    <property type="match status" value="1"/>
</dbReference>
<dbReference type="KEGG" id="dpx:DAPPUDRAFT_318232"/>
<evidence type="ECO:0000259" key="1">
    <source>
        <dbReference type="Pfam" id="PF14497"/>
    </source>
</evidence>
<gene>
    <name evidence="2" type="ORF">DAPPUDRAFT_318232</name>
</gene>
<dbReference type="EMBL" id="GL732546">
    <property type="protein sequence ID" value="EFX80628.1"/>
    <property type="molecule type" value="Genomic_DNA"/>
</dbReference>
<name>E9GI73_DAPPU</name>
<dbReference type="Gene3D" id="1.20.1050.10">
    <property type="match status" value="1"/>
</dbReference>
<dbReference type="STRING" id="6669.E9GI73"/>